<dbReference type="Proteomes" id="UP000186143">
    <property type="component" value="Unassembled WGS sequence"/>
</dbReference>
<feature type="region of interest" description="Disordered" evidence="1">
    <location>
        <begin position="188"/>
        <end position="209"/>
    </location>
</feature>
<dbReference type="RefSeq" id="WP_075636058.1">
    <property type="nucleotide sequence ID" value="NZ_MKIO01000038.1"/>
</dbReference>
<accession>A0A1Q9AFW9</accession>
<reference evidence="3 4" key="1">
    <citation type="submission" date="2016-09" db="EMBL/GenBank/DDBJ databases">
        <title>Rhizobium sp. nov., a novel species isolated from the rice rhizosphere.</title>
        <authorList>
            <person name="Zhao J."/>
            <person name="Zhang X."/>
        </authorList>
    </citation>
    <scope>NUCLEOTIDE SEQUENCE [LARGE SCALE GENOMIC DNA]</scope>
    <source>
        <strain evidence="3 4">MH17</strain>
    </source>
</reference>
<name>A0A1Q9AFW9_9HYPH</name>
<dbReference type="AlphaFoldDB" id="A0A1Q9AFW9"/>
<comment type="caution">
    <text evidence="3">The sequence shown here is derived from an EMBL/GenBank/DDBJ whole genome shotgun (WGS) entry which is preliminary data.</text>
</comment>
<dbReference type="EMBL" id="MKIO01000038">
    <property type="protein sequence ID" value="OLP53814.1"/>
    <property type="molecule type" value="Genomic_DNA"/>
</dbReference>
<organism evidence="3 4">
    <name type="scientific">Xaviernesmea rhizosphaerae</name>
    <dbReference type="NCBI Taxonomy" id="1672749"/>
    <lineage>
        <taxon>Bacteria</taxon>
        <taxon>Pseudomonadati</taxon>
        <taxon>Pseudomonadota</taxon>
        <taxon>Alphaproteobacteria</taxon>
        <taxon>Hyphomicrobiales</taxon>
        <taxon>Rhizobiaceae</taxon>
        <taxon>Rhizobium/Agrobacterium group</taxon>
        <taxon>Xaviernesmea</taxon>
    </lineage>
</organism>
<evidence type="ECO:0000313" key="4">
    <source>
        <dbReference type="Proteomes" id="UP000186143"/>
    </source>
</evidence>
<dbReference type="InterPro" id="IPR010642">
    <property type="entry name" value="Invasion_prot_B"/>
</dbReference>
<proteinExistence type="predicted"/>
<evidence type="ECO:0000313" key="3">
    <source>
        <dbReference type="EMBL" id="OLP53814.1"/>
    </source>
</evidence>
<feature type="chain" id="PRO_5012638505" evidence="2">
    <location>
        <begin position="32"/>
        <end position="209"/>
    </location>
</feature>
<keyword evidence="2" id="KW-0732">Signal</keyword>
<gene>
    <name evidence="3" type="ORF">BJF92_04260</name>
</gene>
<dbReference type="STRING" id="1672749.BJF92_04260"/>
<evidence type="ECO:0000256" key="1">
    <source>
        <dbReference type="SAM" id="MobiDB-lite"/>
    </source>
</evidence>
<evidence type="ECO:0000256" key="2">
    <source>
        <dbReference type="SAM" id="SignalP"/>
    </source>
</evidence>
<dbReference type="Gene3D" id="2.60.40.1880">
    <property type="entry name" value="Invasion associated locus B (IalB) protein"/>
    <property type="match status" value="1"/>
</dbReference>
<feature type="signal peptide" evidence="2">
    <location>
        <begin position="1"/>
        <end position="31"/>
    </location>
</feature>
<dbReference type="InterPro" id="IPR038696">
    <property type="entry name" value="IalB_sf"/>
</dbReference>
<protein>
    <submittedName>
        <fullName evidence="3">Invasion associated locus B family protein</fullName>
    </submittedName>
</protein>
<dbReference type="Pfam" id="PF06776">
    <property type="entry name" value="IalB"/>
    <property type="match status" value="1"/>
</dbReference>
<dbReference type="OrthoDB" id="8017994at2"/>
<sequence>MTFKSTLTQKAALAAIAGAVAAATMPAAAFAQDAGGRPPQGWFKVCTKQEDNDVCIVQNLLTANNGQLITAAGLITVTGKVSRKILQVSVPSARMIPPGIQVQIDGGKPAKLDYAICMPDKCVAEAPLTDQMLASLKKGTEVVFTSVNFQRAPNPIKMSLEGFTGVFDGEPIEQSKLQERQRLLQEEMQKKAEDARKKLEDAQKAAKQN</sequence>